<evidence type="ECO:0000259" key="2">
    <source>
        <dbReference type="Pfam" id="PF06744"/>
    </source>
</evidence>
<sequence>MRPLFLGLILLAISILSGCLVFFFGAKIGLEGSMQKTVVWVCLVLIASLIFLMPMAIRYVWSGWSGRYSGARKLITEELQDESSESIRLLGNAQRWEQLQQIYTLTTQYKNHRKPWIFVDGSDEVVLQAFPEIKHHLWVESHAAFWIDIHAPEPLEGWGGLRGKGVQPAEGIVYLSNDMNEAENFAGSIKTFMDKLGWLLPVNMVYVDRSNQNAQPFSITHNVLESKQENIQKDLEKFAFELSGMGTFSIEERHTSVAPALLSQKLQASNGMIAEKLFLNKQEMGKTDSLNTVAFVYSRQQDMLPDLIYQSFNSIVGFNKAKKLKWTQPDKIYGGLSVLAVLAATGFSVAAYNSHQDMAALQQSIVQLKENPSSLNNLAGLIDLQKQIVHLEEKKSTASGKALAAVGYDHSQELLDTAYLEYGKAVKRVVVAPVLQKWTEHLSYLDEYSKTNTHNSEEFYNILKAYLMVTDRIDKVDAPFLASHMLLIFDGYLSKSEQVKEVVAFFTQRLPQQQHWISPSDRGLVDNSRQILAEWIGDVQTEEHVYRKILEEGIQKFPSVSLAEILKRDIQNEWTVSKKLPGIFTPEAWRKYIQPAFEAAAKNNHADDWVLAGKLPSSEVNEIAINGLKEKYFSEYASAWFDVLNSISWVGRNKSLEAVNQLHVYADPQRSPLVALMGVIKENSMIDAKRIPINQAVLAKAEKVAVARISTRNRQLASAALESQSERVNAVQDQVQDYIQGPLYDKFSTLLQLVDAGVNPKSDLSLQRYLEKVTATKQRLIQIVGSSDSGGAARIAVQGVMSGEENEFTDGLQYARLVEAGVGDKLLAFANNVFVKPFHVSWGSLSGAAQENINSMWHQNIMSAVEADMAGKYPLSASEIEVAIPVLAKYFEPNKGNFDQFIQSQLKGILTKQGHRWVEVPGQEFRVNKDFLNQINKIGQVSNDLFVNGEAGYTFELKPAPTAGVTSFTLMLDGQSLNYFNQEAEWKAFRWPGDMAASGAYITWESDASGIRKNIEFNGRFGFIRLLDKARVTPIDNGTYLVESEVDHNLAVRFYIRTNTGKGPLGLLEMRNIRIPSRIFEVSSK</sequence>
<proteinExistence type="predicted"/>
<organism evidence="5 6">
    <name type="scientific">Neisseria dumasiana</name>
    <dbReference type="NCBI Taxonomy" id="1931275"/>
    <lineage>
        <taxon>Bacteria</taxon>
        <taxon>Pseudomonadati</taxon>
        <taxon>Pseudomonadota</taxon>
        <taxon>Betaproteobacteria</taxon>
        <taxon>Neisseriales</taxon>
        <taxon>Neisseriaceae</taxon>
        <taxon>Neisseria</taxon>
    </lineage>
</organism>
<dbReference type="Pfam" id="PF06744">
    <property type="entry name" value="IcmF_C"/>
    <property type="match status" value="1"/>
</dbReference>
<feature type="domain" description="Type VI secretion system IcmF C-terminal" evidence="2">
    <location>
        <begin position="955"/>
        <end position="1059"/>
    </location>
</feature>
<evidence type="ECO:0008006" key="7">
    <source>
        <dbReference type="Google" id="ProtNLM"/>
    </source>
</evidence>
<dbReference type="STRING" id="1931275.BV914_05245"/>
<name>A0A1X3DFI2_9NEIS</name>
<dbReference type="OrthoDB" id="9758229at2"/>
<evidence type="ECO:0000313" key="5">
    <source>
        <dbReference type="EMBL" id="OSI18673.1"/>
    </source>
</evidence>
<evidence type="ECO:0000259" key="3">
    <source>
        <dbReference type="Pfam" id="PF06761"/>
    </source>
</evidence>
<dbReference type="InterPro" id="IPR009612">
    <property type="entry name" value="IcmF-rel"/>
</dbReference>
<dbReference type="PROSITE" id="PS51257">
    <property type="entry name" value="PROKAR_LIPOPROTEIN"/>
    <property type="match status" value="1"/>
</dbReference>
<dbReference type="RefSeq" id="WP_085360119.1">
    <property type="nucleotide sequence ID" value="NZ_MTAB01000024.1"/>
</dbReference>
<feature type="transmembrane region" description="Helical" evidence="1">
    <location>
        <begin position="5"/>
        <end position="26"/>
    </location>
</feature>
<evidence type="ECO:0000259" key="4">
    <source>
        <dbReference type="Pfam" id="PF21070"/>
    </source>
</evidence>
<feature type="domain" description="Type VI secretion system component TssM1 helical" evidence="4">
    <location>
        <begin position="849"/>
        <end position="951"/>
    </location>
</feature>
<feature type="domain" description="IcmF-related" evidence="3">
    <location>
        <begin position="393"/>
        <end position="683"/>
    </location>
</feature>
<gene>
    <name evidence="5" type="ORF">BV912_09525</name>
</gene>
<evidence type="ECO:0000256" key="1">
    <source>
        <dbReference type="SAM" id="Phobius"/>
    </source>
</evidence>
<feature type="transmembrane region" description="Helical" evidence="1">
    <location>
        <begin position="38"/>
        <end position="61"/>
    </location>
</feature>
<dbReference type="Pfam" id="PF21070">
    <property type="entry name" value="IcmF_helical"/>
    <property type="match status" value="1"/>
</dbReference>
<keyword evidence="1" id="KW-1133">Transmembrane helix</keyword>
<comment type="caution">
    <text evidence="5">The sequence shown here is derived from an EMBL/GenBank/DDBJ whole genome shotgun (WGS) entry which is preliminary data.</text>
</comment>
<dbReference type="InterPro" id="IPR053156">
    <property type="entry name" value="T6SS_TssM-like"/>
</dbReference>
<dbReference type="InterPro" id="IPR010623">
    <property type="entry name" value="IcmF_C"/>
</dbReference>
<dbReference type="PANTHER" id="PTHR36153">
    <property type="entry name" value="INNER MEMBRANE PROTEIN-RELATED"/>
    <property type="match status" value="1"/>
</dbReference>
<dbReference type="AlphaFoldDB" id="A0A1X3DFI2"/>
<accession>A0A1X3DFI2</accession>
<dbReference type="EMBL" id="MTAB01000024">
    <property type="protein sequence ID" value="OSI18673.1"/>
    <property type="molecule type" value="Genomic_DNA"/>
</dbReference>
<dbReference type="Pfam" id="PF06761">
    <property type="entry name" value="IcmF-related"/>
    <property type="match status" value="1"/>
</dbReference>
<protein>
    <recommendedName>
        <fullName evidence="7">Type VI secretion protein IcmF</fullName>
    </recommendedName>
</protein>
<keyword evidence="1" id="KW-0472">Membrane</keyword>
<dbReference type="InterPro" id="IPR048677">
    <property type="entry name" value="TssM1_hel"/>
</dbReference>
<dbReference type="PANTHER" id="PTHR36153:SF1">
    <property type="entry name" value="TYPE VI SECRETION SYSTEM COMPONENT TSSM1"/>
    <property type="match status" value="1"/>
</dbReference>
<reference evidence="6" key="1">
    <citation type="submission" date="2017-01" db="EMBL/GenBank/DDBJ databases">
        <authorList>
            <person name="Mah S.A."/>
            <person name="Swanson W.J."/>
            <person name="Moy G.W."/>
            <person name="Vacquier V.D."/>
        </authorList>
    </citation>
    <scope>NUCLEOTIDE SEQUENCE [LARGE SCALE GENOMIC DNA]</scope>
    <source>
        <strain evidence="6">124861</strain>
    </source>
</reference>
<keyword evidence="1" id="KW-0812">Transmembrane</keyword>
<dbReference type="Proteomes" id="UP000193303">
    <property type="component" value="Unassembled WGS sequence"/>
</dbReference>
<evidence type="ECO:0000313" key="6">
    <source>
        <dbReference type="Proteomes" id="UP000193303"/>
    </source>
</evidence>